<dbReference type="Proteomes" id="UP000016569">
    <property type="component" value="Unassembled WGS sequence"/>
</dbReference>
<gene>
    <name evidence="1" type="ORF">MBEBAB_2800</name>
</gene>
<organism evidence="1 2">
    <name type="scientific">Brevundimonas abyssalis TAR-001</name>
    <dbReference type="NCBI Taxonomy" id="1391729"/>
    <lineage>
        <taxon>Bacteria</taxon>
        <taxon>Pseudomonadati</taxon>
        <taxon>Pseudomonadota</taxon>
        <taxon>Alphaproteobacteria</taxon>
        <taxon>Caulobacterales</taxon>
        <taxon>Caulobacteraceae</taxon>
        <taxon>Brevundimonas</taxon>
    </lineage>
</organism>
<evidence type="ECO:0000313" key="1">
    <source>
        <dbReference type="EMBL" id="GAD60550.1"/>
    </source>
</evidence>
<dbReference type="AlphaFoldDB" id="A0A8E0TSR7"/>
<sequence>MDLGNAKTRLGRPGRVVGCANLCRMRANRSPPEWAWWWWWP</sequence>
<reference evidence="2" key="1">
    <citation type="journal article" date="2013" name="Genome Announc.">
        <title>Draft Genome Sequence of the Dimorphic Prosthecate Bacterium Brevundimonas abyssalis TAR-001T.</title>
        <authorList>
            <person name="Tsubouchi T."/>
            <person name="Nishi S."/>
            <person name="Usui K."/>
            <person name="Shimane Y."/>
            <person name="Takaki Y."/>
            <person name="Maruyama T."/>
            <person name="Hatada Y."/>
        </authorList>
    </citation>
    <scope>NUCLEOTIDE SEQUENCE [LARGE SCALE GENOMIC DNA]</scope>
    <source>
        <strain evidence="2">TAR-001</strain>
    </source>
</reference>
<proteinExistence type="predicted"/>
<keyword evidence="2" id="KW-1185">Reference proteome</keyword>
<protein>
    <submittedName>
        <fullName evidence="1">Uncharacterized protein</fullName>
    </submittedName>
</protein>
<evidence type="ECO:0000313" key="2">
    <source>
        <dbReference type="Proteomes" id="UP000016569"/>
    </source>
</evidence>
<accession>A0A8E0TSR7</accession>
<comment type="caution">
    <text evidence="1">The sequence shown here is derived from an EMBL/GenBank/DDBJ whole genome shotgun (WGS) entry which is preliminary data.</text>
</comment>
<dbReference type="EMBL" id="BATC01000085">
    <property type="protein sequence ID" value="GAD60550.1"/>
    <property type="molecule type" value="Genomic_DNA"/>
</dbReference>
<name>A0A8E0TSR7_9CAUL</name>